<evidence type="ECO:0008006" key="5">
    <source>
        <dbReference type="Google" id="ProtNLM"/>
    </source>
</evidence>
<dbReference type="InterPro" id="IPR001005">
    <property type="entry name" value="SANT/Myb"/>
</dbReference>
<dbReference type="SUPFAM" id="SSF46689">
    <property type="entry name" value="Homeodomain-like"/>
    <property type="match status" value="2"/>
</dbReference>
<dbReference type="PANTHER" id="PTHR45614">
    <property type="entry name" value="MYB PROTEIN-RELATED"/>
    <property type="match status" value="1"/>
</dbReference>
<proteinExistence type="predicted"/>
<dbReference type="PROSITE" id="PS50090">
    <property type="entry name" value="MYB_LIKE"/>
    <property type="match status" value="2"/>
</dbReference>
<dbReference type="InterPro" id="IPR050560">
    <property type="entry name" value="MYB_TF"/>
</dbReference>
<evidence type="ECO:0000259" key="2">
    <source>
        <dbReference type="PROSITE" id="PS51294"/>
    </source>
</evidence>
<dbReference type="Pfam" id="PF13921">
    <property type="entry name" value="Myb_DNA-bind_6"/>
    <property type="match status" value="1"/>
</dbReference>
<keyword evidence="4" id="KW-1185">Reference proteome</keyword>
<dbReference type="InterPro" id="IPR017930">
    <property type="entry name" value="Myb_dom"/>
</dbReference>
<evidence type="ECO:0000313" key="3">
    <source>
        <dbReference type="EMBL" id="OMJ75733.1"/>
    </source>
</evidence>
<evidence type="ECO:0000259" key="1">
    <source>
        <dbReference type="PROSITE" id="PS50090"/>
    </source>
</evidence>
<dbReference type="CDD" id="cd00167">
    <property type="entry name" value="SANT"/>
    <property type="match status" value="2"/>
</dbReference>
<accession>A0A1R2BG40</accession>
<dbReference type="GO" id="GO:0005634">
    <property type="term" value="C:nucleus"/>
    <property type="evidence" value="ECO:0007669"/>
    <property type="project" value="TreeGrafter"/>
</dbReference>
<dbReference type="InterPro" id="IPR009057">
    <property type="entry name" value="Homeodomain-like_sf"/>
</dbReference>
<feature type="domain" description="HTH myb-type" evidence="2">
    <location>
        <begin position="1"/>
        <end position="62"/>
    </location>
</feature>
<organism evidence="3 4">
    <name type="scientific">Stentor coeruleus</name>
    <dbReference type="NCBI Taxonomy" id="5963"/>
    <lineage>
        <taxon>Eukaryota</taxon>
        <taxon>Sar</taxon>
        <taxon>Alveolata</taxon>
        <taxon>Ciliophora</taxon>
        <taxon>Postciliodesmatophora</taxon>
        <taxon>Heterotrichea</taxon>
        <taxon>Heterotrichida</taxon>
        <taxon>Stentoridae</taxon>
        <taxon>Stentor</taxon>
    </lineage>
</organism>
<reference evidence="3 4" key="1">
    <citation type="submission" date="2016-11" db="EMBL/GenBank/DDBJ databases">
        <title>The macronuclear genome of Stentor coeruleus: a giant cell with tiny introns.</title>
        <authorList>
            <person name="Slabodnick M."/>
            <person name="Ruby J.G."/>
            <person name="Reiff S.B."/>
            <person name="Swart E.C."/>
            <person name="Gosai S."/>
            <person name="Prabakaran S."/>
            <person name="Witkowska E."/>
            <person name="Larue G.E."/>
            <person name="Fisher S."/>
            <person name="Freeman R.M."/>
            <person name="Gunawardena J."/>
            <person name="Chu W."/>
            <person name="Stover N.A."/>
            <person name="Gregory B.D."/>
            <person name="Nowacki M."/>
            <person name="Derisi J."/>
            <person name="Roy S.W."/>
            <person name="Marshall W.F."/>
            <person name="Sood P."/>
        </authorList>
    </citation>
    <scope>NUCLEOTIDE SEQUENCE [LARGE SCALE GENOMIC DNA]</scope>
    <source>
        <strain evidence="3">WM001</strain>
    </source>
</reference>
<dbReference type="GO" id="GO:0000981">
    <property type="term" value="F:DNA-binding transcription factor activity, RNA polymerase II-specific"/>
    <property type="evidence" value="ECO:0007669"/>
    <property type="project" value="TreeGrafter"/>
</dbReference>
<dbReference type="AlphaFoldDB" id="A0A1R2BG40"/>
<dbReference type="GO" id="GO:0000978">
    <property type="term" value="F:RNA polymerase II cis-regulatory region sequence-specific DNA binding"/>
    <property type="evidence" value="ECO:0007669"/>
    <property type="project" value="TreeGrafter"/>
</dbReference>
<dbReference type="SMART" id="SM00717">
    <property type="entry name" value="SANT"/>
    <property type="match status" value="2"/>
</dbReference>
<dbReference type="Proteomes" id="UP000187209">
    <property type="component" value="Unassembled WGS sequence"/>
</dbReference>
<sequence>MDSKPRKVWTVIEDEILFDLVNNIGKKKWVIVSAKMAKKLGFMSKTPKQCRERWLNILDPTITGGKWTDEEDMMLFEKYRTYGASWCKIAKCFSGRSGNSIKNRFYSIVRKNLRKLNKSKPKPQRIIGNLKVLLRDRGLQDMLIRIPDSKPPKKKHSERKLEDKLNASGLNLVNFKNTLSYNDVLNDYSWDGKKDVFSKLLFEFGEEGFDRDKICREGLEKCYRAGLGSSNGSIDDEEVWSKDDEDENIKRAGEVFWARKSSFDEDFQVPNFGESCLFIQFLKELGTNEAKSNTLKPLSLPMLPMI</sequence>
<gene>
    <name evidence="3" type="ORF">SteCoe_25071</name>
</gene>
<protein>
    <recommendedName>
        <fullName evidence="5">Myb-like domain-containing protein</fullName>
    </recommendedName>
</protein>
<feature type="domain" description="Myb-like" evidence="1">
    <location>
        <begin position="1"/>
        <end position="58"/>
    </location>
</feature>
<feature type="domain" description="Myb-like" evidence="1">
    <location>
        <begin position="59"/>
        <end position="109"/>
    </location>
</feature>
<evidence type="ECO:0000313" key="4">
    <source>
        <dbReference type="Proteomes" id="UP000187209"/>
    </source>
</evidence>
<name>A0A1R2BG40_9CILI</name>
<comment type="caution">
    <text evidence="3">The sequence shown here is derived from an EMBL/GenBank/DDBJ whole genome shotgun (WGS) entry which is preliminary data.</text>
</comment>
<dbReference type="PROSITE" id="PS51294">
    <property type="entry name" value="HTH_MYB"/>
    <property type="match status" value="2"/>
</dbReference>
<feature type="domain" description="HTH myb-type" evidence="2">
    <location>
        <begin position="65"/>
        <end position="113"/>
    </location>
</feature>
<dbReference type="EMBL" id="MPUH01000672">
    <property type="protein sequence ID" value="OMJ75733.1"/>
    <property type="molecule type" value="Genomic_DNA"/>
</dbReference>
<dbReference type="OrthoDB" id="2143914at2759"/>
<dbReference type="Gene3D" id="1.10.10.60">
    <property type="entry name" value="Homeodomain-like"/>
    <property type="match status" value="2"/>
</dbReference>